<dbReference type="PANTHER" id="PTHR33988:SF2">
    <property type="entry name" value="ENDORIBONUCLEASE MAZF"/>
    <property type="match status" value="1"/>
</dbReference>
<accession>A0A450VHR9</accession>
<proteinExistence type="predicted"/>
<dbReference type="EMBL" id="CAADFG010000183">
    <property type="protein sequence ID" value="VFK00124.1"/>
    <property type="molecule type" value="Genomic_DNA"/>
</dbReference>
<organism evidence="3">
    <name type="scientific">Candidatus Kentrum eta</name>
    <dbReference type="NCBI Taxonomy" id="2126337"/>
    <lineage>
        <taxon>Bacteria</taxon>
        <taxon>Pseudomonadati</taxon>
        <taxon>Pseudomonadota</taxon>
        <taxon>Gammaproteobacteria</taxon>
        <taxon>Candidatus Kentrum</taxon>
    </lineage>
</organism>
<dbReference type="GO" id="GO:0003677">
    <property type="term" value="F:DNA binding"/>
    <property type="evidence" value="ECO:0007669"/>
    <property type="project" value="InterPro"/>
</dbReference>
<reference evidence="3" key="1">
    <citation type="submission" date="2019-02" db="EMBL/GenBank/DDBJ databases">
        <authorList>
            <person name="Gruber-Vodicka R. H."/>
            <person name="Seah K. B. B."/>
        </authorList>
    </citation>
    <scope>NUCLEOTIDE SEQUENCE</scope>
    <source>
        <strain evidence="3">BECK_SA2B12</strain>
        <strain evidence="2">BECK_SA2B15</strain>
        <strain evidence="1">BECK_SA2B20</strain>
    </source>
</reference>
<name>A0A450VHR9_9GAMM</name>
<protein>
    <submittedName>
        <fullName evidence="3">mRNA interferase MazF</fullName>
    </submittedName>
</protein>
<dbReference type="GO" id="GO:0006402">
    <property type="term" value="P:mRNA catabolic process"/>
    <property type="evidence" value="ECO:0007669"/>
    <property type="project" value="TreeGrafter"/>
</dbReference>
<dbReference type="PANTHER" id="PTHR33988">
    <property type="entry name" value="ENDORIBONUCLEASE MAZF-RELATED"/>
    <property type="match status" value="1"/>
</dbReference>
<evidence type="ECO:0000313" key="3">
    <source>
        <dbReference type="EMBL" id="VFK04290.1"/>
    </source>
</evidence>
<evidence type="ECO:0000313" key="1">
    <source>
        <dbReference type="EMBL" id="VFK00055.1"/>
    </source>
</evidence>
<dbReference type="GO" id="GO:0016075">
    <property type="term" value="P:rRNA catabolic process"/>
    <property type="evidence" value="ECO:0007669"/>
    <property type="project" value="TreeGrafter"/>
</dbReference>
<dbReference type="GO" id="GO:0004521">
    <property type="term" value="F:RNA endonuclease activity"/>
    <property type="evidence" value="ECO:0007669"/>
    <property type="project" value="TreeGrafter"/>
</dbReference>
<dbReference type="EMBL" id="CAADFI010000178">
    <property type="protein sequence ID" value="VFK00055.1"/>
    <property type="molecule type" value="Genomic_DNA"/>
</dbReference>
<dbReference type="InterPro" id="IPR003477">
    <property type="entry name" value="PemK-like"/>
</dbReference>
<dbReference type="Pfam" id="PF02452">
    <property type="entry name" value="PemK_toxin"/>
    <property type="match status" value="1"/>
</dbReference>
<dbReference type="EMBL" id="CAADFJ010000172">
    <property type="protein sequence ID" value="VFK04290.1"/>
    <property type="molecule type" value="Genomic_DNA"/>
</dbReference>
<dbReference type="SUPFAM" id="SSF50118">
    <property type="entry name" value="Cell growth inhibitor/plasmid maintenance toxic component"/>
    <property type="match status" value="1"/>
</dbReference>
<sequence length="94" mass="10559">MVIGRFDVFLIEPDQTLGSEIRKTRPGVVISPDEMNDNPNTVIIAPMTTKGKSYPCRLTCRFQGKSGKIVFDRVRAVDKSGLVRRIGPMDTEYQ</sequence>
<gene>
    <name evidence="2" type="ORF">BECKH772A_GA0070896_101831</name>
    <name evidence="1" type="ORF">BECKH772B_GA0070898_101782</name>
    <name evidence="3" type="ORF">BECKH772C_GA0070978_101722</name>
</gene>
<dbReference type="AlphaFoldDB" id="A0A450VHR9"/>
<dbReference type="InterPro" id="IPR011067">
    <property type="entry name" value="Plasmid_toxin/cell-grow_inhib"/>
</dbReference>
<evidence type="ECO:0000313" key="2">
    <source>
        <dbReference type="EMBL" id="VFK00124.1"/>
    </source>
</evidence>
<dbReference type="Gene3D" id="2.30.30.110">
    <property type="match status" value="1"/>
</dbReference>